<feature type="chain" id="PRO_5015130738" evidence="1">
    <location>
        <begin position="25"/>
        <end position="748"/>
    </location>
</feature>
<feature type="signal peptide" evidence="1">
    <location>
        <begin position="1"/>
        <end position="24"/>
    </location>
</feature>
<organism evidence="2 3">
    <name type="scientific">Gossypium barbadense</name>
    <name type="common">Sea Island cotton</name>
    <name type="synonym">Hibiscus barbadensis</name>
    <dbReference type="NCBI Taxonomy" id="3634"/>
    <lineage>
        <taxon>Eukaryota</taxon>
        <taxon>Viridiplantae</taxon>
        <taxon>Streptophyta</taxon>
        <taxon>Embryophyta</taxon>
        <taxon>Tracheophyta</taxon>
        <taxon>Spermatophyta</taxon>
        <taxon>Magnoliopsida</taxon>
        <taxon>eudicotyledons</taxon>
        <taxon>Gunneridae</taxon>
        <taxon>Pentapetalae</taxon>
        <taxon>rosids</taxon>
        <taxon>malvids</taxon>
        <taxon>Malvales</taxon>
        <taxon>Malvaceae</taxon>
        <taxon>Malvoideae</taxon>
        <taxon>Gossypium</taxon>
    </lineage>
</organism>
<dbReference type="Proteomes" id="UP000239757">
    <property type="component" value="Unassembled WGS sequence"/>
</dbReference>
<dbReference type="OrthoDB" id="999866at2759"/>
<dbReference type="InterPro" id="IPR015683">
    <property type="entry name" value="Ionotropic_Glu_rcpt"/>
</dbReference>
<dbReference type="PANTHER" id="PTHR18966">
    <property type="entry name" value="IONOTROPIC GLUTAMATE RECEPTOR"/>
    <property type="match status" value="1"/>
</dbReference>
<accession>A0A2P5W688</accession>
<reference evidence="2 3" key="1">
    <citation type="submission" date="2015-01" db="EMBL/GenBank/DDBJ databases">
        <title>Genome of allotetraploid Gossypium barbadense reveals genomic plasticity and fiber elongation in cotton evolution.</title>
        <authorList>
            <person name="Chen X."/>
            <person name="Liu X."/>
            <person name="Zhao B."/>
            <person name="Zheng H."/>
            <person name="Hu Y."/>
            <person name="Lu G."/>
            <person name="Yang C."/>
            <person name="Chen J."/>
            <person name="Shan C."/>
            <person name="Zhang L."/>
            <person name="Zhou Y."/>
            <person name="Wang L."/>
            <person name="Guo W."/>
            <person name="Bai Y."/>
            <person name="Ruan J."/>
            <person name="Shangguan X."/>
            <person name="Mao Y."/>
            <person name="Jiang J."/>
            <person name="Zhu Y."/>
            <person name="Lei J."/>
            <person name="Kang H."/>
            <person name="Chen S."/>
            <person name="He X."/>
            <person name="Wang R."/>
            <person name="Wang Y."/>
            <person name="Chen J."/>
            <person name="Wang L."/>
            <person name="Yu S."/>
            <person name="Wang B."/>
            <person name="Wei J."/>
            <person name="Song S."/>
            <person name="Lu X."/>
            <person name="Gao Z."/>
            <person name="Gu W."/>
            <person name="Deng X."/>
            <person name="Ma D."/>
            <person name="Wang S."/>
            <person name="Liang W."/>
            <person name="Fang L."/>
            <person name="Cai C."/>
            <person name="Zhu X."/>
            <person name="Zhou B."/>
            <person name="Zhang Y."/>
            <person name="Chen Z."/>
            <person name="Xu S."/>
            <person name="Zhu R."/>
            <person name="Wang S."/>
            <person name="Zhang T."/>
            <person name="Zhao G."/>
        </authorList>
    </citation>
    <scope>NUCLEOTIDE SEQUENCE [LARGE SCALE GENOMIC DNA]</scope>
    <source>
        <strain evidence="3">cv. Xinhai21</strain>
        <tissue evidence="2">Leaf</tissue>
    </source>
</reference>
<dbReference type="SUPFAM" id="SSF53850">
    <property type="entry name" value="Periplasmic binding protein-like II"/>
    <property type="match status" value="1"/>
</dbReference>
<sequence length="748" mass="84995">MQGATFTKLFAIVLLLLLSSKCSGTIDGADQEDVKADVCMHCVTARDTYQIQLQFNHLHGGVKPIDLDDHYQNYVAIKNLTTHRHRLPILCTVTKYETAFSMEVNEFAKRTKATILCALPARAEATMINESSTSYMSRHMYEIVRDIARAIGNFPWMKLKPGLTMYKSDRISDLDIVTFSLNNRQPQNASGIVQLDATLSFLASKPVHCYKKLSIGVPVRSIPRQFINISHDKKNYKETQITGFWVDIFKETTSMMSAGRPYNLVPFYGSDDQLFKELARRDIQASSSNPRTDNWSYCNAEESPRNNLTNFVLAPWFILILVVSSTYTTSFTSMITSSDTESSSYLDIEIIKKTNATMGCDMEDSIMLQHLVEVIGFQRKNIKHIAQSSFDDYAKALSTENIKAAFFWTPYAEVFLAKYCKGFKAWSPSHGLRDRSAGFFFRFTYVRGHRAINTKWETQANEERYVISFILFSVCNCIGDHGHSTIEKTLGETGSRNVDGWLMTKGVKEQMELLAHICWNIWTTRNRLIFEGIKDNPLGIWHKALKEAAEFNEDGKNQKDTKDNSRMMRCKCNTATDAHQIQLQFHHSPGNATPIDLEDHYQNYVAIRNLTSHSLPILCTVTSNENAFVVEINTFTRRAKANVLCALPAKDKATMGNESSTSYMSRHMYEIAREIASLIGNYLWMKPEISVHEEYDRISDLDIVTFNLNSRNPTPNTGGIIQMAATLSFSTSKPVHYYIEISITVPVR</sequence>
<evidence type="ECO:0000256" key="1">
    <source>
        <dbReference type="SAM" id="SignalP"/>
    </source>
</evidence>
<dbReference type="Gene3D" id="1.10.287.70">
    <property type="match status" value="1"/>
</dbReference>
<name>A0A2P5W688_GOSBA</name>
<protein>
    <submittedName>
        <fullName evidence="2">Uncharacterized protein</fullName>
    </submittedName>
</protein>
<gene>
    <name evidence="2" type="ORF">GOBAR_AA34102</name>
</gene>
<dbReference type="EMBL" id="KZ668933">
    <property type="protein sequence ID" value="PPR86585.1"/>
    <property type="molecule type" value="Genomic_DNA"/>
</dbReference>
<evidence type="ECO:0000313" key="2">
    <source>
        <dbReference type="EMBL" id="PPR86585.1"/>
    </source>
</evidence>
<keyword evidence="1" id="KW-0732">Signal</keyword>
<evidence type="ECO:0000313" key="3">
    <source>
        <dbReference type="Proteomes" id="UP000239757"/>
    </source>
</evidence>
<dbReference type="AlphaFoldDB" id="A0A2P5W688"/>
<proteinExistence type="predicted"/>